<evidence type="ECO:0000313" key="2">
    <source>
        <dbReference type="EMBL" id="PSN83266.1"/>
    </source>
</evidence>
<dbReference type="PANTHER" id="PTHR43864">
    <property type="entry name" value="HYPOXANTHINE/GUANINE PHOSPHORIBOSYLTRANSFERASE"/>
    <property type="match status" value="1"/>
</dbReference>
<evidence type="ECO:0000259" key="1">
    <source>
        <dbReference type="Pfam" id="PF00156"/>
    </source>
</evidence>
<dbReference type="EMBL" id="NEXC01000030">
    <property type="protein sequence ID" value="PSN83266.1"/>
    <property type="molecule type" value="Genomic_DNA"/>
</dbReference>
<dbReference type="PANTHER" id="PTHR43864:SF2">
    <property type="entry name" value="PUR OPERON REPRESSOR"/>
    <property type="match status" value="1"/>
</dbReference>
<protein>
    <recommendedName>
        <fullName evidence="1">Phosphoribosyltransferase domain-containing protein</fullName>
    </recommendedName>
</protein>
<evidence type="ECO:0000313" key="3">
    <source>
        <dbReference type="Proteomes" id="UP000240880"/>
    </source>
</evidence>
<dbReference type="Pfam" id="PF00156">
    <property type="entry name" value="Pribosyltran"/>
    <property type="match status" value="1"/>
</dbReference>
<dbReference type="InterPro" id="IPR029057">
    <property type="entry name" value="PRTase-like"/>
</dbReference>
<dbReference type="InterPro" id="IPR000836">
    <property type="entry name" value="PRTase_dom"/>
</dbReference>
<proteinExistence type="predicted"/>
<sequence>MEPDARVVQKILNNLKEGFGISVKPHGDTKLLRIEWLNLYNMPEDLKAIAQLFSYWIFNLGYKPQAITSIETSGAKYGVATSLFAHLPYFSLHKVSKLIFEEPIAIESRSITEDRALKLFGDKSVIQKYKSVVLIDDIRRTSHTIDSAIELIERCGSDVEGVFVVLDFKFAKHPYPKKVDQRNFHALFEIENVKQKGECEVNKGLALSYLEKVSVL</sequence>
<accession>A0A2R6AA64</accession>
<dbReference type="CDD" id="cd06223">
    <property type="entry name" value="PRTases_typeI"/>
    <property type="match status" value="1"/>
</dbReference>
<reference evidence="2 3" key="1">
    <citation type="submission" date="2017-04" db="EMBL/GenBank/DDBJ databases">
        <title>Novel microbial lineages endemic to geothermal iron-oxide mats fill important gaps in the evolutionary history of Archaea.</title>
        <authorList>
            <person name="Jay Z.J."/>
            <person name="Beam J.P."/>
            <person name="Dlakic M."/>
            <person name="Rusch D.B."/>
            <person name="Kozubal M.A."/>
            <person name="Inskeep W.P."/>
        </authorList>
    </citation>
    <scope>NUCLEOTIDE SEQUENCE [LARGE SCALE GENOMIC DNA]</scope>
    <source>
        <strain evidence="2">OSP_D</strain>
    </source>
</reference>
<gene>
    <name evidence="2" type="ORF">B9Q01_05360</name>
</gene>
<organism evidence="2 3">
    <name type="scientific">Candidatus Marsarchaeota G1 archaeon OSP_D</name>
    <dbReference type="NCBI Taxonomy" id="1978155"/>
    <lineage>
        <taxon>Archaea</taxon>
        <taxon>Candidatus Marsarchaeota</taxon>
        <taxon>Candidatus Marsarchaeota group 1</taxon>
    </lineage>
</organism>
<dbReference type="Gene3D" id="3.40.50.2020">
    <property type="match status" value="1"/>
</dbReference>
<comment type="caution">
    <text evidence="2">The sequence shown here is derived from an EMBL/GenBank/DDBJ whole genome shotgun (WGS) entry which is preliminary data.</text>
</comment>
<dbReference type="SUPFAM" id="SSF53271">
    <property type="entry name" value="PRTase-like"/>
    <property type="match status" value="1"/>
</dbReference>
<dbReference type="InterPro" id="IPR050118">
    <property type="entry name" value="Pur/Pyrimidine_PRTase"/>
</dbReference>
<feature type="domain" description="Phosphoribosyltransferase" evidence="1">
    <location>
        <begin position="36"/>
        <end position="180"/>
    </location>
</feature>
<dbReference type="AlphaFoldDB" id="A0A2R6AA64"/>
<name>A0A2R6AA64_9ARCH</name>
<dbReference type="Proteomes" id="UP000240880">
    <property type="component" value="Unassembled WGS sequence"/>
</dbReference>